<dbReference type="InterPro" id="IPR016461">
    <property type="entry name" value="COMT-like"/>
</dbReference>
<dbReference type="InterPro" id="IPR029063">
    <property type="entry name" value="SAM-dependent_MTases_sf"/>
</dbReference>
<protein>
    <submittedName>
        <fullName evidence="8">Isoliquiritigenin 2'-O-methyltransferase-like</fullName>
    </submittedName>
</protein>
<evidence type="ECO:0000256" key="2">
    <source>
        <dbReference type="ARBA" id="ARBA00022679"/>
    </source>
</evidence>
<dbReference type="InterPro" id="IPR001077">
    <property type="entry name" value="COMT_C"/>
</dbReference>
<gene>
    <name evidence="8" type="primary">LOC101514542</name>
</gene>
<proteinExistence type="predicted"/>
<dbReference type="PANTHER" id="PTHR11746">
    <property type="entry name" value="O-METHYLTRANSFERASE"/>
    <property type="match status" value="1"/>
</dbReference>
<evidence type="ECO:0000313" key="8">
    <source>
        <dbReference type="RefSeq" id="XP_004513588.1"/>
    </source>
</evidence>
<dbReference type="PaxDb" id="3827-XP_004513588.1"/>
<feature type="domain" description="O-methyltransferase C-terminal" evidence="5">
    <location>
        <begin position="145"/>
        <end position="351"/>
    </location>
</feature>
<keyword evidence="3" id="KW-0949">S-adenosyl-L-methionine</keyword>
<dbReference type="InterPro" id="IPR036388">
    <property type="entry name" value="WH-like_DNA-bd_sf"/>
</dbReference>
<dbReference type="GeneID" id="101514542"/>
<accession>A0A1S2Z212</accession>
<dbReference type="Gene3D" id="3.40.50.150">
    <property type="entry name" value="Vaccinia Virus protein VP39"/>
    <property type="match status" value="1"/>
</dbReference>
<dbReference type="PIRSF" id="PIRSF005739">
    <property type="entry name" value="O-mtase"/>
    <property type="match status" value="1"/>
</dbReference>
<dbReference type="GO" id="GO:0032259">
    <property type="term" value="P:methylation"/>
    <property type="evidence" value="ECO:0007669"/>
    <property type="project" value="UniProtKB-KW"/>
</dbReference>
<evidence type="ECO:0000259" key="5">
    <source>
        <dbReference type="Pfam" id="PF00891"/>
    </source>
</evidence>
<dbReference type="eggNOG" id="KOG3178">
    <property type="taxonomic scope" value="Eukaryota"/>
</dbReference>
<dbReference type="InterPro" id="IPR012967">
    <property type="entry name" value="COMT_dimerisation"/>
</dbReference>
<organism evidence="7 8">
    <name type="scientific">Cicer arietinum</name>
    <name type="common">Chickpea</name>
    <name type="synonym">Garbanzo</name>
    <dbReference type="NCBI Taxonomy" id="3827"/>
    <lineage>
        <taxon>Eukaryota</taxon>
        <taxon>Viridiplantae</taxon>
        <taxon>Streptophyta</taxon>
        <taxon>Embryophyta</taxon>
        <taxon>Tracheophyta</taxon>
        <taxon>Spermatophyta</taxon>
        <taxon>Magnoliopsida</taxon>
        <taxon>eudicotyledons</taxon>
        <taxon>Gunneridae</taxon>
        <taxon>Pentapetalae</taxon>
        <taxon>rosids</taxon>
        <taxon>fabids</taxon>
        <taxon>Fabales</taxon>
        <taxon>Fabaceae</taxon>
        <taxon>Papilionoideae</taxon>
        <taxon>50 kb inversion clade</taxon>
        <taxon>NPAAA clade</taxon>
        <taxon>Hologalegina</taxon>
        <taxon>IRL clade</taxon>
        <taxon>Cicereae</taxon>
        <taxon>Cicer</taxon>
    </lineage>
</organism>
<dbReference type="SUPFAM" id="SSF46785">
    <property type="entry name" value="Winged helix' DNA-binding domain"/>
    <property type="match status" value="1"/>
</dbReference>
<sequence length="372" mass="41221">MSSKNSKENNLPIVEVEKVDDAYLSALLLCFSRVLPAVLNAAVDLNLFNIIAKLQSSSHHSTFSAFEIASQLPNQYDELVERLERMLYVLTSYSLFNCSIRINGEGKNERVYSLSPIGQYFAFDQDGGSLGSLSTLVHRGCDSVWGDVKDAILDPNIKNLFQSINRVSFYEYTKTDKELNSIVNKAMAHAGPLEIKRVLQLYKGFEGISTLVDVGGGVGGALKLIISQYPSINGINFDLPQVVQDLPPHPGIMYVGGDMFESVPTGDAILLKLVCHNWADDECVKLLRNCHKALPKHGKVIVLDYIMPKVPESSNMSKHTCVIDNLMFLVTTGKERTEEEFESLCKRSGFSKFHVACGDDVSAMSGVMEFYK</sequence>
<keyword evidence="7" id="KW-1185">Reference proteome</keyword>
<dbReference type="InterPro" id="IPR036390">
    <property type="entry name" value="WH_DNA-bd_sf"/>
</dbReference>
<dbReference type="Gene3D" id="1.10.10.10">
    <property type="entry name" value="Winged helix-like DNA-binding domain superfamily/Winged helix DNA-binding domain"/>
    <property type="match status" value="1"/>
</dbReference>
<dbReference type="SUPFAM" id="SSF53335">
    <property type="entry name" value="S-adenosyl-L-methionine-dependent methyltransferases"/>
    <property type="match status" value="1"/>
</dbReference>
<dbReference type="Pfam" id="PF00891">
    <property type="entry name" value="Methyltransf_2"/>
    <property type="match status" value="1"/>
</dbReference>
<evidence type="ECO:0000313" key="7">
    <source>
        <dbReference type="Proteomes" id="UP000087171"/>
    </source>
</evidence>
<dbReference type="AlphaFoldDB" id="A0A1S2Z212"/>
<dbReference type="GO" id="GO:0008171">
    <property type="term" value="F:O-methyltransferase activity"/>
    <property type="evidence" value="ECO:0007669"/>
    <property type="project" value="InterPro"/>
</dbReference>
<dbReference type="RefSeq" id="XP_004513588.1">
    <property type="nucleotide sequence ID" value="XM_004513531.3"/>
</dbReference>
<dbReference type="Pfam" id="PF08100">
    <property type="entry name" value="Dimerisation"/>
    <property type="match status" value="1"/>
</dbReference>
<reference evidence="8" key="1">
    <citation type="submission" date="2025-08" db="UniProtKB">
        <authorList>
            <consortium name="RefSeq"/>
        </authorList>
    </citation>
    <scope>IDENTIFICATION</scope>
    <source>
        <tissue evidence="8">Etiolated seedlings</tissue>
    </source>
</reference>
<feature type="domain" description="O-methyltransferase dimerisation" evidence="6">
    <location>
        <begin position="29"/>
        <end position="121"/>
    </location>
</feature>
<dbReference type="STRING" id="3827.A0A1S2Z212"/>
<keyword evidence="1" id="KW-0489">Methyltransferase</keyword>
<dbReference type="FunFam" id="1.10.10.10:FF:000357">
    <property type="entry name" value="Caffeic acid 3-O-methyltransferase"/>
    <property type="match status" value="1"/>
</dbReference>
<dbReference type="OrthoDB" id="1606438at2759"/>
<keyword evidence="2" id="KW-0808">Transferase</keyword>
<dbReference type="GO" id="GO:0046983">
    <property type="term" value="F:protein dimerization activity"/>
    <property type="evidence" value="ECO:0007669"/>
    <property type="project" value="InterPro"/>
</dbReference>
<evidence type="ECO:0000256" key="3">
    <source>
        <dbReference type="ARBA" id="ARBA00022691"/>
    </source>
</evidence>
<feature type="active site" description="Proton acceptor" evidence="4">
    <location>
        <position position="276"/>
    </location>
</feature>
<name>A0A1S2Z212_CICAR</name>
<evidence type="ECO:0000256" key="1">
    <source>
        <dbReference type="ARBA" id="ARBA00022603"/>
    </source>
</evidence>
<dbReference type="KEGG" id="cam:101514542"/>
<dbReference type="GO" id="GO:0008757">
    <property type="term" value="F:S-adenosylmethionine-dependent methyltransferase activity"/>
    <property type="evidence" value="ECO:0007669"/>
    <property type="project" value="UniProtKB-ARBA"/>
</dbReference>
<evidence type="ECO:0000256" key="4">
    <source>
        <dbReference type="PIRSR" id="PIRSR005739-1"/>
    </source>
</evidence>
<evidence type="ECO:0000259" key="6">
    <source>
        <dbReference type="Pfam" id="PF08100"/>
    </source>
</evidence>
<dbReference type="PROSITE" id="PS51683">
    <property type="entry name" value="SAM_OMT_II"/>
    <property type="match status" value="1"/>
</dbReference>
<dbReference type="FunFam" id="3.40.50.150:FF:000705">
    <property type="entry name" value="Uncharacterized protein"/>
    <property type="match status" value="1"/>
</dbReference>
<dbReference type="Proteomes" id="UP000087171">
    <property type="component" value="Unplaced"/>
</dbReference>